<dbReference type="EMBL" id="LUCS01000027">
    <property type="protein sequence ID" value="KAF6511054.1"/>
    <property type="molecule type" value="Genomic_DNA"/>
</dbReference>
<comment type="caution">
    <text evidence="2">The sequence shown here is derived from an EMBL/GenBank/DDBJ whole genome shotgun (WGS) entry which is preliminary data.</text>
</comment>
<sequence>MAEWRGTRGADGWAAVPSGTVACEAGPVKPPVLASVDNAWMLPALPICKTDELVTEPIRN</sequence>
<reference evidence="2 3" key="1">
    <citation type="submission" date="2016-01" db="EMBL/GenBank/DDBJ databases">
        <title>Draft Genome Sequences of Seven Thermophilic Sporeformers Isolated from Foods.</title>
        <authorList>
            <person name="Berendsen E.M."/>
            <person name="Wells-Bennik M.H."/>
            <person name="Krawcyk A.O."/>
            <person name="De Jong A."/>
            <person name="Holsappel S."/>
            <person name="Eijlander R.T."/>
            <person name="Kuipers O.P."/>
        </authorList>
    </citation>
    <scope>NUCLEOTIDE SEQUENCE [LARGE SCALE GENOMIC DNA]</scope>
    <source>
        <strain evidence="2 3">B4109</strain>
    </source>
</reference>
<dbReference type="Proteomes" id="UP000773850">
    <property type="component" value="Unassembled WGS sequence"/>
</dbReference>
<proteinExistence type="predicted"/>
<dbReference type="EMBL" id="LQYV01000056">
    <property type="protein sequence ID" value="KYD27198.1"/>
    <property type="molecule type" value="Genomic_DNA"/>
</dbReference>
<evidence type="ECO:0000313" key="4">
    <source>
        <dbReference type="Proteomes" id="UP000773850"/>
    </source>
</evidence>
<dbReference type="AlphaFoldDB" id="A0A150MRU8"/>
<evidence type="ECO:0000313" key="3">
    <source>
        <dbReference type="Proteomes" id="UP000075424"/>
    </source>
</evidence>
<dbReference type="Proteomes" id="UP000075424">
    <property type="component" value="Unassembled WGS sequence"/>
</dbReference>
<gene>
    <name evidence="2" type="ORF">B4109_0568</name>
    <name evidence="1" type="ORF">GS8_1725</name>
</gene>
<evidence type="ECO:0000313" key="1">
    <source>
        <dbReference type="EMBL" id="KAF6511054.1"/>
    </source>
</evidence>
<evidence type="ECO:0000313" key="2">
    <source>
        <dbReference type="EMBL" id="KYD27198.1"/>
    </source>
</evidence>
<name>A0A150MRU8_GEOSE</name>
<protein>
    <submittedName>
        <fullName evidence="2">Uncharacterized protein</fullName>
    </submittedName>
</protein>
<keyword evidence="4" id="KW-1185">Reference proteome</keyword>
<dbReference type="PROSITE" id="PS51257">
    <property type="entry name" value="PROKAR_LIPOPROTEIN"/>
    <property type="match status" value="1"/>
</dbReference>
<accession>A0A150MRU8</accession>
<organism evidence="2 3">
    <name type="scientific">Geobacillus stearothermophilus</name>
    <name type="common">Bacillus stearothermophilus</name>
    <dbReference type="NCBI Taxonomy" id="1422"/>
    <lineage>
        <taxon>Bacteria</taxon>
        <taxon>Bacillati</taxon>
        <taxon>Bacillota</taxon>
        <taxon>Bacilli</taxon>
        <taxon>Bacillales</taxon>
        <taxon>Anoxybacillaceae</taxon>
        <taxon>Geobacillus</taxon>
    </lineage>
</organism>
<reference evidence="1 4" key="2">
    <citation type="submission" date="2016-03" db="EMBL/GenBank/DDBJ databases">
        <title>Spore heat resistance.</title>
        <authorList>
            <person name="Boekhorst J."/>
            <person name="Berendsen E.M."/>
            <person name="Wells-Bennik M.H."/>
            <person name="Kuipers O.P."/>
        </authorList>
    </citation>
    <scope>NUCLEOTIDE SEQUENCE [LARGE SCALE GENOMIC DNA]</scope>
    <source>
        <strain evidence="1 4">GS8</strain>
    </source>
</reference>